<dbReference type="Gene3D" id="3.40.50.1000">
    <property type="entry name" value="HAD superfamily/HAD-like"/>
    <property type="match status" value="1"/>
</dbReference>
<evidence type="ECO:0000313" key="1">
    <source>
        <dbReference type="EMBL" id="NUU54458.1"/>
    </source>
</evidence>
<gene>
    <name evidence="1" type="ORF">HP548_10195</name>
</gene>
<name>A0ABX2MK95_9BACL</name>
<reference evidence="1 2" key="1">
    <citation type="submission" date="2020-05" db="EMBL/GenBank/DDBJ databases">
        <title>Genome Sequencing of Type Strains.</title>
        <authorList>
            <person name="Lemaire J.F."/>
            <person name="Inderbitzin P."/>
            <person name="Gregorio O.A."/>
            <person name="Collins S.B."/>
            <person name="Wespe N."/>
            <person name="Knight-Connoni V."/>
        </authorList>
    </citation>
    <scope>NUCLEOTIDE SEQUENCE [LARGE SCALE GENOMIC DNA]</scope>
    <source>
        <strain evidence="1 2">DSM 19942</strain>
    </source>
</reference>
<proteinExistence type="predicted"/>
<evidence type="ECO:0000313" key="2">
    <source>
        <dbReference type="Proteomes" id="UP000577724"/>
    </source>
</evidence>
<dbReference type="InterPro" id="IPR050155">
    <property type="entry name" value="HAD-like_hydrolase_sf"/>
</dbReference>
<dbReference type="Proteomes" id="UP000577724">
    <property type="component" value="Unassembled WGS sequence"/>
</dbReference>
<dbReference type="SUPFAM" id="SSF56784">
    <property type="entry name" value="HAD-like"/>
    <property type="match status" value="1"/>
</dbReference>
<accession>A0ABX2MK95</accession>
<dbReference type="SFLD" id="SFLDS00003">
    <property type="entry name" value="Haloacid_Dehalogenase"/>
    <property type="match status" value="1"/>
</dbReference>
<protein>
    <submittedName>
        <fullName evidence="1">HAD hydrolase-like protein</fullName>
    </submittedName>
</protein>
<dbReference type="EMBL" id="JABMCC010000105">
    <property type="protein sequence ID" value="NUU54458.1"/>
    <property type="molecule type" value="Genomic_DNA"/>
</dbReference>
<dbReference type="Gene3D" id="1.10.150.240">
    <property type="entry name" value="Putative phosphatase, domain 2"/>
    <property type="match status" value="1"/>
</dbReference>
<dbReference type="SFLD" id="SFLDG01129">
    <property type="entry name" value="C1.5:_HAD__Beta-PGM__Phosphata"/>
    <property type="match status" value="1"/>
</dbReference>
<dbReference type="InterPro" id="IPR036412">
    <property type="entry name" value="HAD-like_sf"/>
</dbReference>
<keyword evidence="2" id="KW-1185">Reference proteome</keyword>
<dbReference type="PANTHER" id="PTHR43434:SF1">
    <property type="entry name" value="PHOSPHOGLYCOLATE PHOSPHATASE"/>
    <property type="match status" value="1"/>
</dbReference>
<dbReference type="InterPro" id="IPR023214">
    <property type="entry name" value="HAD_sf"/>
</dbReference>
<organism evidence="1 2">
    <name type="scientific">Paenibacillus taichungensis</name>
    <dbReference type="NCBI Taxonomy" id="484184"/>
    <lineage>
        <taxon>Bacteria</taxon>
        <taxon>Bacillati</taxon>
        <taxon>Bacillota</taxon>
        <taxon>Bacilli</taxon>
        <taxon>Bacillales</taxon>
        <taxon>Paenibacillaceae</taxon>
        <taxon>Paenibacillus</taxon>
    </lineage>
</organism>
<dbReference type="Pfam" id="PF00702">
    <property type="entry name" value="Hydrolase"/>
    <property type="match status" value="1"/>
</dbReference>
<dbReference type="PANTHER" id="PTHR43434">
    <property type="entry name" value="PHOSPHOGLYCOLATE PHOSPHATASE"/>
    <property type="match status" value="1"/>
</dbReference>
<sequence>MKEENLFMLSLIFDMDGTLFQTDRILETSLHDTFNHLRSKGLWEQNTPIEKYREIMGVPLPVVWENLLPGYSDQIRQQANEWFHEKLIANIDAGHGALYPYVEEFFHYCKEKSIPIYIASNGQIEYLNAIVNYYHLNEWVKETFSIQQISSQNKSDLVRSIVEKYKITHGMVIGDRLSDIKAAKDNNLISIGCNFDFAQADELAQADRVIDSIEELKAIIGVL</sequence>
<comment type="caution">
    <text evidence="1">The sequence shown here is derived from an EMBL/GenBank/DDBJ whole genome shotgun (WGS) entry which is preliminary data.</text>
</comment>
<dbReference type="InterPro" id="IPR023198">
    <property type="entry name" value="PGP-like_dom2"/>
</dbReference>